<evidence type="ECO:0000256" key="9">
    <source>
        <dbReference type="ARBA" id="ARBA00022909"/>
    </source>
</evidence>
<dbReference type="Gene3D" id="3.30.70.560">
    <property type="entry name" value="7,8-Dihydro-6-hydroxymethylpterin-pyrophosphokinase HPPK"/>
    <property type="match status" value="1"/>
</dbReference>
<keyword evidence="9" id="KW-0289">Folate biosynthesis</keyword>
<dbReference type="EMBL" id="VTUX01000006">
    <property type="protein sequence ID" value="KAA1190023.1"/>
    <property type="molecule type" value="Genomic_DNA"/>
</dbReference>
<evidence type="ECO:0000256" key="10">
    <source>
        <dbReference type="ARBA" id="ARBA00029409"/>
    </source>
</evidence>
<evidence type="ECO:0000256" key="11">
    <source>
        <dbReference type="ARBA" id="ARBA00029766"/>
    </source>
</evidence>
<evidence type="ECO:0000256" key="6">
    <source>
        <dbReference type="ARBA" id="ARBA00022741"/>
    </source>
</evidence>
<evidence type="ECO:0000313" key="14">
    <source>
        <dbReference type="EMBL" id="KAA1190023.1"/>
    </source>
</evidence>
<dbReference type="NCBIfam" id="TIGR01498">
    <property type="entry name" value="folK"/>
    <property type="match status" value="1"/>
</dbReference>
<name>A0A5B0WSX5_9GAMM</name>
<gene>
    <name evidence="14" type="primary">folK</name>
    <name evidence="14" type="ORF">F0M18_13210</name>
</gene>
<dbReference type="PANTHER" id="PTHR43071">
    <property type="entry name" value="2-AMINO-4-HYDROXY-6-HYDROXYMETHYLDIHYDROPTERIDINE PYROPHOSPHOKINASE"/>
    <property type="match status" value="1"/>
</dbReference>
<protein>
    <recommendedName>
        <fullName evidence="4">2-amino-4-hydroxy-6-hydroxymethyldihydropteridine pyrophosphokinase</fullName>
        <ecNumber evidence="3">2.7.6.3</ecNumber>
    </recommendedName>
    <alternativeName>
        <fullName evidence="11">6-hydroxymethyl-7,8-dihydropterin pyrophosphokinase</fullName>
    </alternativeName>
    <alternativeName>
        <fullName evidence="12">7,8-dihydro-6-hydroxymethylpterin-pyrophosphokinase</fullName>
    </alternativeName>
</protein>
<comment type="function">
    <text evidence="10">Catalyzes the transfer of pyrophosphate from adenosine triphosphate (ATP) to 6-hydroxymethyl-7,8-dihydropterin, an enzymatic step in folate biosynthesis pathway.</text>
</comment>
<evidence type="ECO:0000256" key="1">
    <source>
        <dbReference type="ARBA" id="ARBA00005051"/>
    </source>
</evidence>
<dbReference type="GO" id="GO:0046654">
    <property type="term" value="P:tetrahydrofolate biosynthetic process"/>
    <property type="evidence" value="ECO:0007669"/>
    <property type="project" value="UniProtKB-UniPathway"/>
</dbReference>
<evidence type="ECO:0000256" key="7">
    <source>
        <dbReference type="ARBA" id="ARBA00022777"/>
    </source>
</evidence>
<comment type="similarity">
    <text evidence="2">Belongs to the HPPK family.</text>
</comment>
<dbReference type="Pfam" id="PF01288">
    <property type="entry name" value="HPPK"/>
    <property type="match status" value="1"/>
</dbReference>
<keyword evidence="7 14" id="KW-0418">Kinase</keyword>
<organism evidence="14 15">
    <name type="scientific">Pseudohalioglobus sediminis</name>
    <dbReference type="NCBI Taxonomy" id="2606449"/>
    <lineage>
        <taxon>Bacteria</taxon>
        <taxon>Pseudomonadati</taxon>
        <taxon>Pseudomonadota</taxon>
        <taxon>Gammaproteobacteria</taxon>
        <taxon>Cellvibrionales</taxon>
        <taxon>Halieaceae</taxon>
        <taxon>Pseudohalioglobus</taxon>
    </lineage>
</organism>
<dbReference type="GO" id="GO:0016301">
    <property type="term" value="F:kinase activity"/>
    <property type="evidence" value="ECO:0007669"/>
    <property type="project" value="UniProtKB-KW"/>
</dbReference>
<evidence type="ECO:0000256" key="12">
    <source>
        <dbReference type="ARBA" id="ARBA00033413"/>
    </source>
</evidence>
<dbReference type="EC" id="2.7.6.3" evidence="3"/>
<dbReference type="SUPFAM" id="SSF55083">
    <property type="entry name" value="6-hydroxymethyl-7,8-dihydropterin pyrophosphokinase, HPPK"/>
    <property type="match status" value="1"/>
</dbReference>
<dbReference type="InterPro" id="IPR000550">
    <property type="entry name" value="Hppk"/>
</dbReference>
<dbReference type="InterPro" id="IPR035907">
    <property type="entry name" value="Hppk_sf"/>
</dbReference>
<evidence type="ECO:0000259" key="13">
    <source>
        <dbReference type="PROSITE" id="PS00794"/>
    </source>
</evidence>
<accession>A0A5B0WSX5</accession>
<keyword evidence="5 14" id="KW-0808">Transferase</keyword>
<dbReference type="RefSeq" id="WP_149611923.1">
    <property type="nucleotide sequence ID" value="NZ_VTUX01000006.1"/>
</dbReference>
<dbReference type="CDD" id="cd00483">
    <property type="entry name" value="HPPK"/>
    <property type="match status" value="1"/>
</dbReference>
<feature type="domain" description="7,8-dihydro-6-hydroxymethylpterin-pyrophosphokinase" evidence="13">
    <location>
        <begin position="88"/>
        <end position="99"/>
    </location>
</feature>
<reference evidence="14 15" key="1">
    <citation type="submission" date="2019-09" db="EMBL/GenBank/DDBJ databases">
        <authorList>
            <person name="Chen X.-Y."/>
        </authorList>
    </citation>
    <scope>NUCLEOTIDE SEQUENCE [LARGE SCALE GENOMIC DNA]</scope>
    <source>
        <strain evidence="14 15">NY5</strain>
    </source>
</reference>
<proteinExistence type="inferred from homology"/>
<evidence type="ECO:0000256" key="4">
    <source>
        <dbReference type="ARBA" id="ARBA00016218"/>
    </source>
</evidence>
<dbReference type="GO" id="GO:0046656">
    <property type="term" value="P:folic acid biosynthetic process"/>
    <property type="evidence" value="ECO:0007669"/>
    <property type="project" value="UniProtKB-KW"/>
</dbReference>
<dbReference type="GO" id="GO:0003848">
    <property type="term" value="F:2-amino-4-hydroxy-6-hydroxymethyldihydropteridine diphosphokinase activity"/>
    <property type="evidence" value="ECO:0007669"/>
    <property type="project" value="UniProtKB-EC"/>
</dbReference>
<evidence type="ECO:0000256" key="2">
    <source>
        <dbReference type="ARBA" id="ARBA00005810"/>
    </source>
</evidence>
<evidence type="ECO:0000256" key="3">
    <source>
        <dbReference type="ARBA" id="ARBA00013253"/>
    </source>
</evidence>
<evidence type="ECO:0000256" key="8">
    <source>
        <dbReference type="ARBA" id="ARBA00022840"/>
    </source>
</evidence>
<dbReference type="AlphaFoldDB" id="A0A5B0WSX5"/>
<keyword evidence="6" id="KW-0547">Nucleotide-binding</keyword>
<dbReference type="PANTHER" id="PTHR43071:SF1">
    <property type="entry name" value="2-AMINO-4-HYDROXY-6-HYDROXYMETHYLDIHYDROPTERIDINE PYROPHOSPHOKINASE"/>
    <property type="match status" value="1"/>
</dbReference>
<keyword evidence="15" id="KW-1185">Reference proteome</keyword>
<dbReference type="GO" id="GO:0005524">
    <property type="term" value="F:ATP binding"/>
    <property type="evidence" value="ECO:0007669"/>
    <property type="project" value="UniProtKB-KW"/>
</dbReference>
<comment type="caution">
    <text evidence="14">The sequence shown here is derived from an EMBL/GenBank/DDBJ whole genome shotgun (WGS) entry which is preliminary data.</text>
</comment>
<keyword evidence="8" id="KW-0067">ATP-binding</keyword>
<comment type="pathway">
    <text evidence="1">Cofactor biosynthesis; tetrahydrofolate biosynthesis; 2-amino-4-hydroxy-6-hydroxymethyl-7,8-dihydropteridine diphosphate from 7,8-dihydroneopterin triphosphate: step 4/4.</text>
</comment>
<dbReference type="PROSITE" id="PS00794">
    <property type="entry name" value="HPPK"/>
    <property type="match status" value="1"/>
</dbReference>
<dbReference type="UniPathway" id="UPA00077">
    <property type="reaction ID" value="UER00155"/>
</dbReference>
<dbReference type="Proteomes" id="UP000323708">
    <property type="component" value="Unassembled WGS sequence"/>
</dbReference>
<evidence type="ECO:0000256" key="5">
    <source>
        <dbReference type="ARBA" id="ARBA00022679"/>
    </source>
</evidence>
<sequence length="165" mass="18054">MNAVYLGLGSNLQNPLAQLRAAVRSLDSLPDTELVAVSGVWRSAAIGPGEQPDYLNAVARLSTGLTPHQLLDRLQDIENSQGRERAVRWGARTLDLDILLYGTMQLHDERLVIPHPRMRQRDFVLQPLFEVATGTLMLPDGAELGTLVAACPPGELTRTDLLLVP</sequence>
<evidence type="ECO:0000313" key="15">
    <source>
        <dbReference type="Proteomes" id="UP000323708"/>
    </source>
</evidence>